<evidence type="ECO:0000259" key="1">
    <source>
        <dbReference type="PROSITE" id="PS51186"/>
    </source>
</evidence>
<dbReference type="PANTHER" id="PTHR43441">
    <property type="entry name" value="RIBOSOMAL-PROTEIN-SERINE ACETYLTRANSFERASE"/>
    <property type="match status" value="1"/>
</dbReference>
<accession>A0ABS5ASI4</accession>
<dbReference type="EMBL" id="JAGIOO010000001">
    <property type="protein sequence ID" value="MBP2478645.1"/>
    <property type="molecule type" value="Genomic_DNA"/>
</dbReference>
<dbReference type="SUPFAM" id="SSF55729">
    <property type="entry name" value="Acyl-CoA N-acyltransferases (Nat)"/>
    <property type="match status" value="1"/>
</dbReference>
<dbReference type="Gene3D" id="3.40.630.30">
    <property type="match status" value="1"/>
</dbReference>
<dbReference type="PANTHER" id="PTHR43441:SF6">
    <property type="entry name" value="N-ACETYLTRANSFERASE DOMAIN-CONTAINING PROTEIN"/>
    <property type="match status" value="1"/>
</dbReference>
<dbReference type="RefSeq" id="WP_086787410.1">
    <property type="nucleotide sequence ID" value="NZ_JAGIOO010000001.1"/>
</dbReference>
<dbReference type="PROSITE" id="PS51186">
    <property type="entry name" value="GNAT"/>
    <property type="match status" value="1"/>
</dbReference>
<evidence type="ECO:0000313" key="2">
    <source>
        <dbReference type="EMBL" id="MBP2478645.1"/>
    </source>
</evidence>
<dbReference type="Proteomes" id="UP001519363">
    <property type="component" value="Unassembled WGS sequence"/>
</dbReference>
<proteinExistence type="predicted"/>
<keyword evidence="3" id="KW-1185">Reference proteome</keyword>
<sequence>MSPHVRIVHLTLPVFTALADGDLAAANAVSPVPLTPYLVTRAAQGTWLRRAKQTQEDPEEAGWVTGVIWDTDHGRAVGMSGYHGRPDEDGMVEIGYSVDPGHRRRGYARAALAALIDRARQDPAVRTVRLSISPDNTPSLGLAAQFGFVQTGELWDEEDGWENVYEISVTSP</sequence>
<reference evidence="2 3" key="1">
    <citation type="submission" date="2021-03" db="EMBL/GenBank/DDBJ databases">
        <title>Sequencing the genomes of 1000 actinobacteria strains.</title>
        <authorList>
            <person name="Klenk H.-P."/>
        </authorList>
    </citation>
    <scope>NUCLEOTIDE SEQUENCE [LARGE SCALE GENOMIC DNA]</scope>
    <source>
        <strain evidence="2 3">DSM 44580</strain>
    </source>
</reference>
<gene>
    <name evidence="2" type="ORF">JOF53_007517</name>
</gene>
<evidence type="ECO:0000313" key="3">
    <source>
        <dbReference type="Proteomes" id="UP001519363"/>
    </source>
</evidence>
<feature type="domain" description="N-acetyltransferase" evidence="1">
    <location>
        <begin position="13"/>
        <end position="170"/>
    </location>
</feature>
<dbReference type="InterPro" id="IPR000182">
    <property type="entry name" value="GNAT_dom"/>
</dbReference>
<comment type="caution">
    <text evidence="2">The sequence shown here is derived from an EMBL/GenBank/DDBJ whole genome shotgun (WGS) entry which is preliminary data.</text>
</comment>
<name>A0ABS5ASI4_9PSEU</name>
<dbReference type="Pfam" id="PF13302">
    <property type="entry name" value="Acetyltransf_3"/>
    <property type="match status" value="1"/>
</dbReference>
<organism evidence="2 3">
    <name type="scientific">Crossiella equi</name>
    <dbReference type="NCBI Taxonomy" id="130796"/>
    <lineage>
        <taxon>Bacteria</taxon>
        <taxon>Bacillati</taxon>
        <taxon>Actinomycetota</taxon>
        <taxon>Actinomycetes</taxon>
        <taxon>Pseudonocardiales</taxon>
        <taxon>Pseudonocardiaceae</taxon>
        <taxon>Crossiella</taxon>
    </lineage>
</organism>
<dbReference type="InterPro" id="IPR051908">
    <property type="entry name" value="Ribosomal_N-acetyltransferase"/>
</dbReference>
<dbReference type="InterPro" id="IPR016181">
    <property type="entry name" value="Acyl_CoA_acyltransferase"/>
</dbReference>
<dbReference type="CDD" id="cd04301">
    <property type="entry name" value="NAT_SF"/>
    <property type="match status" value="1"/>
</dbReference>
<protein>
    <submittedName>
        <fullName evidence="2">RimJ/RimL family protein N-acetyltransferase</fullName>
    </submittedName>
</protein>